<dbReference type="EMBL" id="BGPR01033632">
    <property type="protein sequence ID" value="GBO07655.1"/>
    <property type="molecule type" value="Genomic_DNA"/>
</dbReference>
<evidence type="ECO:0000313" key="4">
    <source>
        <dbReference type="EMBL" id="GBO07663.1"/>
    </source>
</evidence>
<comment type="caution">
    <text evidence="3">The sequence shown here is derived from an EMBL/GenBank/DDBJ whole genome shotgun (WGS) entry which is preliminary data.</text>
</comment>
<evidence type="ECO:0000313" key="2">
    <source>
        <dbReference type="EMBL" id="GBO07647.1"/>
    </source>
</evidence>
<accession>A0A4Y2U3V2</accession>
<evidence type="ECO:0000256" key="1">
    <source>
        <dbReference type="SAM" id="MobiDB-lite"/>
    </source>
</evidence>
<dbReference type="Proteomes" id="UP000499080">
    <property type="component" value="Unassembled WGS sequence"/>
</dbReference>
<evidence type="ECO:0000313" key="3">
    <source>
        <dbReference type="EMBL" id="GBO07655.1"/>
    </source>
</evidence>
<feature type="compositionally biased region" description="Basic residues" evidence="1">
    <location>
        <begin position="62"/>
        <end position="81"/>
    </location>
</feature>
<gene>
    <name evidence="4" type="ORF">AVEN_141051_1</name>
    <name evidence="5" type="ORF">AVEN_203953_1</name>
    <name evidence="2" type="ORF">AVEN_261019_1</name>
    <name evidence="3" type="ORF">AVEN_37478_1</name>
</gene>
<reference evidence="3 6" key="1">
    <citation type="journal article" date="2019" name="Sci. Rep.">
        <title>Orb-weaving spider Araneus ventricosus genome elucidates the spidroin gene catalogue.</title>
        <authorList>
            <person name="Kono N."/>
            <person name="Nakamura H."/>
            <person name="Ohtoshi R."/>
            <person name="Moran D.A.P."/>
            <person name="Shinohara A."/>
            <person name="Yoshida Y."/>
            <person name="Fujiwara M."/>
            <person name="Mori M."/>
            <person name="Tomita M."/>
            <person name="Arakawa K."/>
        </authorList>
    </citation>
    <scope>NUCLEOTIDE SEQUENCE [LARGE SCALE GENOMIC DNA]</scope>
</reference>
<protein>
    <submittedName>
        <fullName evidence="3">Uncharacterized protein</fullName>
    </submittedName>
</protein>
<feature type="region of interest" description="Disordered" evidence="1">
    <location>
        <begin position="58"/>
        <end position="81"/>
    </location>
</feature>
<evidence type="ECO:0000313" key="6">
    <source>
        <dbReference type="Proteomes" id="UP000499080"/>
    </source>
</evidence>
<sequence length="81" mass="9235">MQYLLHAVVPTTKASWVVESFPATAEKYPKAIAQLKERFGLDDLLVQIYRFPINGPEERGLRSHKNRSPGVVRRIRGKNTS</sequence>
<dbReference type="AlphaFoldDB" id="A0A4Y2U3V2"/>
<dbReference type="EMBL" id="BGPR01033631">
    <property type="protein sequence ID" value="GBO07647.1"/>
    <property type="molecule type" value="Genomic_DNA"/>
</dbReference>
<keyword evidence="6" id="KW-1185">Reference proteome</keyword>
<proteinExistence type="predicted"/>
<dbReference type="EMBL" id="BGPR01033634">
    <property type="protein sequence ID" value="GBO07671.1"/>
    <property type="molecule type" value="Genomic_DNA"/>
</dbReference>
<evidence type="ECO:0000313" key="5">
    <source>
        <dbReference type="EMBL" id="GBO07671.1"/>
    </source>
</evidence>
<organism evidence="3 6">
    <name type="scientific">Araneus ventricosus</name>
    <name type="common">Orbweaver spider</name>
    <name type="synonym">Epeira ventricosa</name>
    <dbReference type="NCBI Taxonomy" id="182803"/>
    <lineage>
        <taxon>Eukaryota</taxon>
        <taxon>Metazoa</taxon>
        <taxon>Ecdysozoa</taxon>
        <taxon>Arthropoda</taxon>
        <taxon>Chelicerata</taxon>
        <taxon>Arachnida</taxon>
        <taxon>Araneae</taxon>
        <taxon>Araneomorphae</taxon>
        <taxon>Entelegynae</taxon>
        <taxon>Araneoidea</taxon>
        <taxon>Araneidae</taxon>
        <taxon>Araneus</taxon>
    </lineage>
</organism>
<name>A0A4Y2U3V2_ARAVE</name>
<dbReference type="EMBL" id="BGPR01033633">
    <property type="protein sequence ID" value="GBO07663.1"/>
    <property type="molecule type" value="Genomic_DNA"/>
</dbReference>